<dbReference type="Pfam" id="PF00096">
    <property type="entry name" value="zf-C2H2"/>
    <property type="match status" value="1"/>
</dbReference>
<evidence type="ECO:0000256" key="3">
    <source>
        <dbReference type="ARBA" id="ARBA00022771"/>
    </source>
</evidence>
<dbReference type="GO" id="GO:0000981">
    <property type="term" value="F:DNA-binding transcription factor activity, RNA polymerase II-specific"/>
    <property type="evidence" value="ECO:0000318"/>
    <property type="project" value="GO_Central"/>
</dbReference>
<feature type="compositionally biased region" description="Acidic residues" evidence="6">
    <location>
        <begin position="1"/>
        <end position="11"/>
    </location>
</feature>
<evidence type="ECO:0000256" key="6">
    <source>
        <dbReference type="SAM" id="MobiDB-lite"/>
    </source>
</evidence>
<evidence type="ECO:0000313" key="8">
    <source>
        <dbReference type="EnsemblMetazoa" id="XP_011677424"/>
    </source>
</evidence>
<dbReference type="Gene3D" id="3.30.160.60">
    <property type="entry name" value="Classic Zinc Finger"/>
    <property type="match status" value="4"/>
</dbReference>
<keyword evidence="2" id="KW-0677">Repeat</keyword>
<feature type="compositionally biased region" description="Low complexity" evidence="6">
    <location>
        <begin position="467"/>
        <end position="476"/>
    </location>
</feature>
<dbReference type="OMA" id="NICKRAF"/>
<dbReference type="InterPro" id="IPR013087">
    <property type="entry name" value="Znf_C2H2_type"/>
</dbReference>
<evidence type="ECO:0000259" key="7">
    <source>
        <dbReference type="PROSITE" id="PS50157"/>
    </source>
</evidence>
<feature type="compositionally biased region" description="Basic and acidic residues" evidence="6">
    <location>
        <begin position="455"/>
        <end position="466"/>
    </location>
</feature>
<feature type="domain" description="C2H2-type" evidence="7">
    <location>
        <begin position="73"/>
        <end position="101"/>
    </location>
</feature>
<keyword evidence="9" id="KW-1185">Reference proteome</keyword>
<dbReference type="PANTHER" id="PTHR24403">
    <property type="entry name" value="ZINC FINGER PROTEIN"/>
    <property type="match status" value="1"/>
</dbReference>
<dbReference type="InterPro" id="IPR050688">
    <property type="entry name" value="Zinc_finger/UBP_domain"/>
</dbReference>
<feature type="domain" description="C2H2-type" evidence="7">
    <location>
        <begin position="538"/>
        <end position="563"/>
    </location>
</feature>
<feature type="region of interest" description="Disordered" evidence="6">
    <location>
        <begin position="1"/>
        <end position="62"/>
    </location>
</feature>
<feature type="region of interest" description="Disordered" evidence="6">
    <location>
        <begin position="355"/>
        <end position="497"/>
    </location>
</feature>
<dbReference type="GeneID" id="105444630"/>
<keyword evidence="3 5" id="KW-0863">Zinc-finger</keyword>
<dbReference type="SMART" id="SM00355">
    <property type="entry name" value="ZnF_C2H2"/>
    <property type="match status" value="9"/>
</dbReference>
<keyword evidence="1" id="KW-0479">Metal-binding</keyword>
<evidence type="ECO:0000256" key="5">
    <source>
        <dbReference type="PROSITE-ProRule" id="PRU00042"/>
    </source>
</evidence>
<reference evidence="9" key="1">
    <citation type="submission" date="2015-02" db="EMBL/GenBank/DDBJ databases">
        <title>Genome sequencing for Strongylocentrotus purpuratus.</title>
        <authorList>
            <person name="Murali S."/>
            <person name="Liu Y."/>
            <person name="Vee V."/>
            <person name="English A."/>
            <person name="Wang M."/>
            <person name="Skinner E."/>
            <person name="Han Y."/>
            <person name="Muzny D.M."/>
            <person name="Worley K.C."/>
            <person name="Gibbs R.A."/>
        </authorList>
    </citation>
    <scope>NUCLEOTIDE SEQUENCE</scope>
</reference>
<dbReference type="Proteomes" id="UP000007110">
    <property type="component" value="Unassembled WGS sequence"/>
</dbReference>
<feature type="compositionally biased region" description="Polar residues" evidence="6">
    <location>
        <begin position="410"/>
        <end position="440"/>
    </location>
</feature>
<dbReference type="OrthoDB" id="5576026at2759"/>
<feature type="domain" description="C2H2-type" evidence="7">
    <location>
        <begin position="107"/>
        <end position="134"/>
    </location>
</feature>
<dbReference type="PROSITE" id="PS50157">
    <property type="entry name" value="ZINC_FINGER_C2H2_2"/>
    <property type="match status" value="5"/>
</dbReference>
<dbReference type="GO" id="GO:0006357">
    <property type="term" value="P:regulation of transcription by RNA polymerase II"/>
    <property type="evidence" value="ECO:0000318"/>
    <property type="project" value="GO_Central"/>
</dbReference>
<feature type="domain" description="C2H2-type" evidence="7">
    <location>
        <begin position="298"/>
        <end position="320"/>
    </location>
</feature>
<accession>A0A7M7HKU7</accession>
<sequence>MASSTVDEEETYSPLSNLEEETRSPLSTMEEETRSPIERICQVLSSKTKNSDDADDQGESLSNPVTSALQFRFKCDKCEQSFSSKGGCTNHKKRVHPTDDDLTRHWHTCEQCGKSFFYKKQYDNHVTSCTGSVDGDKAGSICICPMCPFTCFDKVDLAHHVVSHEQTETEDGDLLEPPVLEEAVYGRDSNGQYDADIPAASPTLYVDESLTDSVMNEIEPEIMQSEKGTWQCPMCPIRCTEKDVVKAHMRDRHLNKVRKHICNICKRAFTHSSGLKQHVTRVHSVPGPPPDPDGAKFFKCGLCGKSFSLVRSLISHWPTHKLQTCSSLENFQCILCKAFFQLPSQLQDHFIKQHPQEATSGSLPSARVSEKRPHQDDPSDSQPTIKQEKLDFSAIDDDRDSARGMPGFLSSRQCQDNSFDSDYHPTPSNTRKMKATTSAASPAVRSSRLGQSPHAPKESDGDDRPGSHISSMSGSDSSKEPVVDGNYEDTEPTSSQSCASCMEKSGRLLTSCKHCGIFFTDFVMHTLHMGLHGQDYPFQCHHCGKNCQDKYNFFTHIYRESHM</sequence>
<dbReference type="PROSITE" id="PS00028">
    <property type="entry name" value="ZINC_FINGER_C2H2_1"/>
    <property type="match status" value="6"/>
</dbReference>
<evidence type="ECO:0000256" key="2">
    <source>
        <dbReference type="ARBA" id="ARBA00022737"/>
    </source>
</evidence>
<dbReference type="KEGG" id="spu:105444630"/>
<dbReference type="EnsemblMetazoa" id="XM_011679122">
    <property type="protein sequence ID" value="XP_011677424"/>
    <property type="gene ID" value="LOC105444630"/>
</dbReference>
<evidence type="ECO:0000313" key="9">
    <source>
        <dbReference type="Proteomes" id="UP000007110"/>
    </source>
</evidence>
<dbReference type="RefSeq" id="XP_011677424.1">
    <property type="nucleotide sequence ID" value="XM_011679122.2"/>
</dbReference>
<feature type="compositionally biased region" description="Basic and acidic residues" evidence="6">
    <location>
        <begin position="368"/>
        <end position="377"/>
    </location>
</feature>
<dbReference type="InParanoid" id="A0A7M7HKU7"/>
<evidence type="ECO:0000256" key="1">
    <source>
        <dbReference type="ARBA" id="ARBA00022723"/>
    </source>
</evidence>
<dbReference type="PANTHER" id="PTHR24403:SF67">
    <property type="entry name" value="FI01116P-RELATED"/>
    <property type="match status" value="1"/>
</dbReference>
<dbReference type="SUPFAM" id="SSF57667">
    <property type="entry name" value="beta-beta-alpha zinc fingers"/>
    <property type="match status" value="3"/>
</dbReference>
<dbReference type="GO" id="GO:0000977">
    <property type="term" value="F:RNA polymerase II transcription regulatory region sequence-specific DNA binding"/>
    <property type="evidence" value="ECO:0000318"/>
    <property type="project" value="GO_Central"/>
</dbReference>
<name>A0A7M7HKU7_STRPU</name>
<protein>
    <recommendedName>
        <fullName evidence="7">C2H2-type domain-containing protein</fullName>
    </recommendedName>
</protein>
<keyword evidence="4" id="KW-0862">Zinc</keyword>
<dbReference type="AlphaFoldDB" id="A0A7M7HKU7"/>
<feature type="domain" description="C2H2-type" evidence="7">
    <location>
        <begin position="260"/>
        <end position="288"/>
    </location>
</feature>
<dbReference type="InterPro" id="IPR036236">
    <property type="entry name" value="Znf_C2H2_sf"/>
</dbReference>
<reference evidence="8" key="2">
    <citation type="submission" date="2021-01" db="UniProtKB">
        <authorList>
            <consortium name="EnsemblMetazoa"/>
        </authorList>
    </citation>
    <scope>IDENTIFICATION</scope>
</reference>
<evidence type="ECO:0000256" key="4">
    <source>
        <dbReference type="ARBA" id="ARBA00022833"/>
    </source>
</evidence>
<organism evidence="8 9">
    <name type="scientific">Strongylocentrotus purpuratus</name>
    <name type="common">Purple sea urchin</name>
    <dbReference type="NCBI Taxonomy" id="7668"/>
    <lineage>
        <taxon>Eukaryota</taxon>
        <taxon>Metazoa</taxon>
        <taxon>Echinodermata</taxon>
        <taxon>Eleutherozoa</taxon>
        <taxon>Echinozoa</taxon>
        <taxon>Echinoidea</taxon>
        <taxon>Euechinoidea</taxon>
        <taxon>Echinacea</taxon>
        <taxon>Camarodonta</taxon>
        <taxon>Echinidea</taxon>
        <taxon>Strongylocentrotidae</taxon>
        <taxon>Strongylocentrotus</taxon>
    </lineage>
</organism>
<dbReference type="GO" id="GO:0008270">
    <property type="term" value="F:zinc ion binding"/>
    <property type="evidence" value="ECO:0007669"/>
    <property type="project" value="UniProtKB-KW"/>
</dbReference>
<dbReference type="GO" id="GO:0005634">
    <property type="term" value="C:nucleus"/>
    <property type="evidence" value="ECO:0000318"/>
    <property type="project" value="GO_Central"/>
</dbReference>
<proteinExistence type="predicted"/>